<keyword evidence="2 3" id="KW-0040">ANK repeat</keyword>
<dbReference type="InterPro" id="IPR002110">
    <property type="entry name" value="Ankyrin_rpt"/>
</dbReference>
<feature type="repeat" description="ANK" evidence="3">
    <location>
        <begin position="1035"/>
        <end position="1057"/>
    </location>
</feature>
<evidence type="ECO:0000256" key="2">
    <source>
        <dbReference type="ARBA" id="ARBA00023043"/>
    </source>
</evidence>
<organism evidence="7 8">
    <name type="scientific">Aspergillus mulundensis</name>
    <dbReference type="NCBI Taxonomy" id="1810919"/>
    <lineage>
        <taxon>Eukaryota</taxon>
        <taxon>Fungi</taxon>
        <taxon>Dikarya</taxon>
        <taxon>Ascomycota</taxon>
        <taxon>Pezizomycotina</taxon>
        <taxon>Eurotiomycetes</taxon>
        <taxon>Eurotiomycetidae</taxon>
        <taxon>Eurotiales</taxon>
        <taxon>Aspergillaceae</taxon>
        <taxon>Aspergillus</taxon>
        <taxon>Aspergillus subgen. Nidulantes</taxon>
    </lineage>
</organism>
<feature type="transmembrane region" description="Helical" evidence="5">
    <location>
        <begin position="61"/>
        <end position="82"/>
    </location>
</feature>
<dbReference type="Pfam" id="PF13857">
    <property type="entry name" value="Ank_5"/>
    <property type="match status" value="1"/>
</dbReference>
<evidence type="ECO:0000256" key="5">
    <source>
        <dbReference type="SAM" id="Phobius"/>
    </source>
</evidence>
<feature type="repeat" description="ANK" evidence="3">
    <location>
        <begin position="935"/>
        <end position="967"/>
    </location>
</feature>
<dbReference type="Pfam" id="PF23397">
    <property type="entry name" value="DUF7104"/>
    <property type="match status" value="4"/>
</dbReference>
<feature type="transmembrane region" description="Helical" evidence="5">
    <location>
        <begin position="224"/>
        <end position="251"/>
    </location>
</feature>
<sequence length="1463" mass="162174">MRVFSIWLVWCASMIWGAQADDAWDDFSNNLATDLSPLIALFGEQATKQFLSESLSPLDNFIFAMAPLGILTAVVSAIRVCGSSSLRAFIGRAQEGGGTVEAELCSSTSRSVSELYNNGGIARVFGRPKILEVVQDPASNDFYDDHGKRSRFRAGIFTFREYRSTEKGVEEWTETSSGIGTLLGEKSTRAEPVTEAKKLDADNELAARNPNLSLNIGIKRQPDWVFWAAALIGFLIQAAVLIFGAVVTYRLRWDKDGRSPDPWAFPLMLTGTLLQCSGMFLCARLVEQSTKERRFKKKSDSPDTQSRLHWLQPGNQAVGDQVFDAFAYSDTNKALDDYVSSYKDEGYEPVFLVWVAISATMGGFIQQFIGLRAMHSSVAVFQLGAMLVMSIIRAGLRARRFDKDENKLRHIIEEVQGHELDWQALHFEAKRSNRDQCWFVFSGPIEEQSDSKTEDGSVFIGKPHDDKARTIAGFRSKCDTEEVKLISEAQKDEHDSTRKQYPGQQQEWRPPRPCLAVRLFKYRARLAQLTMAGNQISTLATWDDQHVEVRNCARKLQILIEGTAEIMFSDTRNIKEEWRDVSSFHWALSVATVFYSPHSKRDPVFLAVRRETESSAWKVELPELEAVLGLWTWSWKNRPWRGHWEGRYPGGPSGHNYKRVISKATQNDEADLVLWMDGLKRKPQRENMVGRKGAPLFGLNSVKAGTQDVLTVPVNCCLVDACAQDIFMSFLSAAASITDSFGGTTKPGMGSNDFILVNDKLSKLVQIFLETGLGSREDAYLCIVPVLQARSRLPSASQCLDTARLAASDARKRGDWKHAHALLDWAWRMSKTLAEQQKSTIALGEFYRWGILDKSGNNRGQFDLSQGIAWVTKEKGKRSAAVEETLLRYEAVFYAIQTQSQLQGSSILDAMRQNQHVETLALLRQGVNSNQVDEEGRTPLHWAAIRGWIEVLIGLLEIGAAPDLEDKLQRTALSYAAESGNLRAVRVLIEAGAFPNKDDKARQTPLSYAAAGGHDSVVELLAKDTRVACNTTDDEGQSPLHWAAKNNCLASVKILLSTSKAKQQFIDAPNNDGLTALILALMGRATEVAVELVDRGASCAVRVKEKPAWQWLIEQGHPKPARFLIARLNDALAAENSPLRNRADIYIYPESAAESIVASLGPARLPSTDEVAITVLDETLESTPATIDTMVRAAQNMYRALAIYSAVEGQQVKVSHKPISEDGLMGLVLASQSEDTKVTEKVVKAAAGNGRHGYTFLTSLLDHRPDEVKVTDDVITAAAANNAFKGPDILALLLAHRREEMRLTPVMVNAVASGYRTQKIIDLLLDSQGETTVIAEDTVIAMAAHRQFAGMFVRPLLASYPEKITITEEVVKAVAANKSQGYVVLTMLMSCRFGALRVTEDVVMAAAANGGYDHGIMKLLIVFWPGVVEKVAARDERLREYVSALLAEPQEVKRIEELVEISR</sequence>
<dbReference type="STRING" id="1810919.A0A3D8RQU4"/>
<keyword evidence="5" id="KW-1133">Transmembrane helix</keyword>
<reference evidence="7 8" key="1">
    <citation type="journal article" date="2018" name="IMA Fungus">
        <title>IMA Genome-F 9: Draft genome sequence of Annulohypoxylon stygium, Aspergillus mulundensis, Berkeleyomyces basicola (syn. Thielaviopsis basicola), Ceratocystis smalleyi, two Cercospora beticola strains, Coleophoma cylindrospora, Fusarium fracticaudum, Phialophora cf. hyalina, and Morchella septimelata.</title>
        <authorList>
            <person name="Wingfield B.D."/>
            <person name="Bills G.F."/>
            <person name="Dong Y."/>
            <person name="Huang W."/>
            <person name="Nel W.J."/>
            <person name="Swalarsk-Parry B.S."/>
            <person name="Vaghefi N."/>
            <person name="Wilken P.M."/>
            <person name="An Z."/>
            <person name="de Beer Z.W."/>
            <person name="De Vos L."/>
            <person name="Chen L."/>
            <person name="Duong T.A."/>
            <person name="Gao Y."/>
            <person name="Hammerbacher A."/>
            <person name="Kikkert J.R."/>
            <person name="Li Y."/>
            <person name="Li H."/>
            <person name="Li K."/>
            <person name="Li Q."/>
            <person name="Liu X."/>
            <person name="Ma X."/>
            <person name="Naidoo K."/>
            <person name="Pethybridge S.J."/>
            <person name="Sun J."/>
            <person name="Steenkamp E.T."/>
            <person name="van der Nest M.A."/>
            <person name="van Wyk S."/>
            <person name="Wingfield M.J."/>
            <person name="Xiong C."/>
            <person name="Yue Q."/>
            <person name="Zhang X."/>
        </authorList>
    </citation>
    <scope>NUCLEOTIDE SEQUENCE [LARGE SCALE GENOMIC DNA]</scope>
    <source>
        <strain evidence="7 8">DSM 5745</strain>
    </source>
</reference>
<dbReference type="InterPro" id="IPR055530">
    <property type="entry name" value="DUF7104"/>
</dbReference>
<dbReference type="RefSeq" id="XP_026602769.1">
    <property type="nucleotide sequence ID" value="XM_026748465.1"/>
</dbReference>
<accession>A0A3D8RQU4</accession>
<evidence type="ECO:0000256" key="4">
    <source>
        <dbReference type="SAM" id="MobiDB-lite"/>
    </source>
</evidence>
<evidence type="ECO:0000256" key="1">
    <source>
        <dbReference type="ARBA" id="ARBA00022737"/>
    </source>
</evidence>
<feature type="region of interest" description="Disordered" evidence="4">
    <location>
        <begin position="487"/>
        <end position="509"/>
    </location>
</feature>
<feature type="signal peptide" evidence="6">
    <location>
        <begin position="1"/>
        <end position="20"/>
    </location>
</feature>
<dbReference type="OrthoDB" id="7464126at2759"/>
<keyword evidence="6" id="KW-0732">Signal</keyword>
<keyword evidence="1" id="KW-0677">Repeat</keyword>
<evidence type="ECO:0000313" key="8">
    <source>
        <dbReference type="Proteomes" id="UP000256690"/>
    </source>
</evidence>
<dbReference type="GO" id="GO:0055117">
    <property type="term" value="P:regulation of cardiac muscle contraction"/>
    <property type="evidence" value="ECO:0007669"/>
    <property type="project" value="TreeGrafter"/>
</dbReference>
<name>A0A3D8RQU4_9EURO</name>
<evidence type="ECO:0000256" key="3">
    <source>
        <dbReference type="PROSITE-ProRule" id="PRU00023"/>
    </source>
</evidence>
<dbReference type="Proteomes" id="UP000256690">
    <property type="component" value="Unassembled WGS sequence"/>
</dbReference>
<evidence type="ECO:0000313" key="7">
    <source>
        <dbReference type="EMBL" id="RDW76457.1"/>
    </source>
</evidence>
<dbReference type="PANTHER" id="PTHR24178:SF9">
    <property type="entry name" value="ANK_REP_REGION DOMAIN-CONTAINING PROTEIN"/>
    <property type="match status" value="1"/>
</dbReference>
<dbReference type="InterPro" id="IPR036770">
    <property type="entry name" value="Ankyrin_rpt-contain_sf"/>
</dbReference>
<feature type="transmembrane region" description="Helical" evidence="5">
    <location>
        <begin position="263"/>
        <end position="286"/>
    </location>
</feature>
<dbReference type="Pfam" id="PF12796">
    <property type="entry name" value="Ank_2"/>
    <property type="match status" value="1"/>
</dbReference>
<feature type="transmembrane region" description="Helical" evidence="5">
    <location>
        <begin position="350"/>
        <end position="369"/>
    </location>
</feature>
<keyword evidence="8" id="KW-1185">Reference proteome</keyword>
<feature type="compositionally biased region" description="Basic and acidic residues" evidence="4">
    <location>
        <begin position="487"/>
        <end position="498"/>
    </location>
</feature>
<keyword evidence="5" id="KW-0812">Transmembrane</keyword>
<comment type="caution">
    <text evidence="7">The sequence shown here is derived from an EMBL/GenBank/DDBJ whole genome shotgun (WGS) entry which is preliminary data.</text>
</comment>
<dbReference type="PROSITE" id="PS50297">
    <property type="entry name" value="ANK_REP_REGION"/>
    <property type="match status" value="3"/>
</dbReference>
<dbReference type="EMBL" id="PVWQ01000007">
    <property type="protein sequence ID" value="RDW76457.1"/>
    <property type="molecule type" value="Genomic_DNA"/>
</dbReference>
<dbReference type="GeneID" id="38116819"/>
<dbReference type="Gene3D" id="1.25.40.20">
    <property type="entry name" value="Ankyrin repeat-containing domain"/>
    <property type="match status" value="2"/>
</dbReference>
<gene>
    <name evidence="7" type="ORF">DSM5745_06449</name>
</gene>
<keyword evidence="5" id="KW-0472">Membrane</keyword>
<evidence type="ECO:0000256" key="6">
    <source>
        <dbReference type="SAM" id="SignalP"/>
    </source>
</evidence>
<dbReference type="GO" id="GO:0036371">
    <property type="term" value="P:protein localization to T-tubule"/>
    <property type="evidence" value="ECO:0007669"/>
    <property type="project" value="TreeGrafter"/>
</dbReference>
<dbReference type="PANTHER" id="PTHR24178">
    <property type="entry name" value="MOLTING PROTEIN MLT-4"/>
    <property type="match status" value="1"/>
</dbReference>
<dbReference type="SMART" id="SM00248">
    <property type="entry name" value="ANK"/>
    <property type="match status" value="5"/>
</dbReference>
<dbReference type="SUPFAM" id="SSF48403">
    <property type="entry name" value="Ankyrin repeat"/>
    <property type="match status" value="1"/>
</dbReference>
<protein>
    <submittedName>
        <fullName evidence="7">Uncharacterized protein</fullName>
    </submittedName>
</protein>
<feature type="repeat" description="ANK" evidence="3">
    <location>
        <begin position="968"/>
        <end position="1000"/>
    </location>
</feature>
<feature type="chain" id="PRO_5017753996" evidence="6">
    <location>
        <begin position="21"/>
        <end position="1463"/>
    </location>
</feature>
<proteinExistence type="predicted"/>
<dbReference type="PROSITE" id="PS50088">
    <property type="entry name" value="ANK_REPEAT"/>
    <property type="match status" value="3"/>
</dbReference>